<evidence type="ECO:0000256" key="1">
    <source>
        <dbReference type="ARBA" id="ARBA00004141"/>
    </source>
</evidence>
<dbReference type="InterPro" id="IPR036259">
    <property type="entry name" value="MFS_trans_sf"/>
</dbReference>
<dbReference type="SUPFAM" id="SSF103473">
    <property type="entry name" value="MFS general substrate transporter"/>
    <property type="match status" value="1"/>
</dbReference>
<evidence type="ECO:0000256" key="4">
    <source>
        <dbReference type="ARBA" id="ARBA00023136"/>
    </source>
</evidence>
<dbReference type="PANTHER" id="PTHR23502:SF22">
    <property type="entry name" value="MAJOR FACILITATOR SUPERFAMILY (MFS) PROFILE DOMAIN-CONTAINING PROTEIN"/>
    <property type="match status" value="1"/>
</dbReference>
<dbReference type="Proteomes" id="UP001342314">
    <property type="component" value="Unassembled WGS sequence"/>
</dbReference>
<dbReference type="AlphaFoldDB" id="A0AAV5GGV7"/>
<dbReference type="Pfam" id="PF07690">
    <property type="entry name" value="MFS_1"/>
    <property type="match status" value="1"/>
</dbReference>
<evidence type="ECO:0000256" key="3">
    <source>
        <dbReference type="ARBA" id="ARBA00022989"/>
    </source>
</evidence>
<protein>
    <recommendedName>
        <fullName evidence="9">MFS general substrate transporter</fullName>
    </recommendedName>
</protein>
<keyword evidence="4 6" id="KW-0472">Membrane</keyword>
<feature type="transmembrane region" description="Helical" evidence="6">
    <location>
        <begin position="239"/>
        <end position="261"/>
    </location>
</feature>
<feature type="transmembrane region" description="Helical" evidence="6">
    <location>
        <begin position="116"/>
        <end position="138"/>
    </location>
</feature>
<evidence type="ECO:0000313" key="7">
    <source>
        <dbReference type="EMBL" id="GJN87833.1"/>
    </source>
</evidence>
<feature type="transmembrane region" description="Helical" evidence="6">
    <location>
        <begin position="528"/>
        <end position="546"/>
    </location>
</feature>
<feature type="transmembrane region" description="Helical" evidence="6">
    <location>
        <begin position="490"/>
        <end position="508"/>
    </location>
</feature>
<feature type="transmembrane region" description="Helical" evidence="6">
    <location>
        <begin position="214"/>
        <end position="232"/>
    </location>
</feature>
<comment type="caution">
    <text evidence="7">The sequence shown here is derived from an EMBL/GenBank/DDBJ whole genome shotgun (WGS) entry which is preliminary data.</text>
</comment>
<feature type="transmembrane region" description="Helical" evidence="6">
    <location>
        <begin position="427"/>
        <end position="448"/>
    </location>
</feature>
<proteinExistence type="predicted"/>
<evidence type="ECO:0000256" key="2">
    <source>
        <dbReference type="ARBA" id="ARBA00022692"/>
    </source>
</evidence>
<evidence type="ECO:0000313" key="8">
    <source>
        <dbReference type="Proteomes" id="UP001342314"/>
    </source>
</evidence>
<evidence type="ECO:0000256" key="6">
    <source>
        <dbReference type="SAM" id="Phobius"/>
    </source>
</evidence>
<name>A0AAV5GGV7_9BASI</name>
<organism evidence="7 8">
    <name type="scientific">Rhodotorula paludigena</name>
    <dbReference type="NCBI Taxonomy" id="86838"/>
    <lineage>
        <taxon>Eukaryota</taxon>
        <taxon>Fungi</taxon>
        <taxon>Dikarya</taxon>
        <taxon>Basidiomycota</taxon>
        <taxon>Pucciniomycotina</taxon>
        <taxon>Microbotryomycetes</taxon>
        <taxon>Sporidiobolales</taxon>
        <taxon>Sporidiobolaceae</taxon>
        <taxon>Rhodotorula</taxon>
    </lineage>
</organism>
<keyword evidence="8" id="KW-1185">Reference proteome</keyword>
<accession>A0AAV5GGV7</accession>
<feature type="transmembrane region" description="Helical" evidence="6">
    <location>
        <begin position="158"/>
        <end position="175"/>
    </location>
</feature>
<dbReference type="GO" id="GO:0022857">
    <property type="term" value="F:transmembrane transporter activity"/>
    <property type="evidence" value="ECO:0007669"/>
    <property type="project" value="InterPro"/>
</dbReference>
<dbReference type="EMBL" id="BQKY01000002">
    <property type="protein sequence ID" value="GJN87833.1"/>
    <property type="molecule type" value="Genomic_DNA"/>
</dbReference>
<reference evidence="7 8" key="1">
    <citation type="submission" date="2021-12" db="EMBL/GenBank/DDBJ databases">
        <title>High titer production of polyol ester of fatty acids by Rhodotorula paludigena BS15 towards product separation-free biomass refinery.</title>
        <authorList>
            <person name="Mano J."/>
            <person name="Ono H."/>
            <person name="Tanaka T."/>
            <person name="Naito K."/>
            <person name="Sushida H."/>
            <person name="Ike M."/>
            <person name="Tokuyasu K."/>
            <person name="Kitaoka M."/>
        </authorList>
    </citation>
    <scope>NUCLEOTIDE SEQUENCE [LARGE SCALE GENOMIC DNA]</scope>
    <source>
        <strain evidence="7 8">BS15</strain>
    </source>
</reference>
<feature type="transmembrane region" description="Helical" evidence="6">
    <location>
        <begin position="454"/>
        <end position="478"/>
    </location>
</feature>
<evidence type="ECO:0008006" key="9">
    <source>
        <dbReference type="Google" id="ProtNLM"/>
    </source>
</evidence>
<gene>
    <name evidence="7" type="ORF">Rhopal_000788-T1</name>
</gene>
<evidence type="ECO:0000256" key="5">
    <source>
        <dbReference type="SAM" id="MobiDB-lite"/>
    </source>
</evidence>
<feature type="transmembrane region" description="Helical" evidence="6">
    <location>
        <begin position="388"/>
        <end position="406"/>
    </location>
</feature>
<comment type="subcellular location">
    <subcellularLocation>
        <location evidence="1">Membrane</location>
        <topology evidence="1">Multi-pass membrane protein</topology>
    </subcellularLocation>
</comment>
<feature type="region of interest" description="Disordered" evidence="5">
    <location>
        <begin position="1"/>
        <end position="26"/>
    </location>
</feature>
<dbReference type="PANTHER" id="PTHR23502">
    <property type="entry name" value="MAJOR FACILITATOR SUPERFAMILY"/>
    <property type="match status" value="1"/>
</dbReference>
<dbReference type="InterPro" id="IPR011701">
    <property type="entry name" value="MFS"/>
</dbReference>
<feature type="transmembrane region" description="Helical" evidence="6">
    <location>
        <begin position="267"/>
        <end position="286"/>
    </location>
</feature>
<sequence>MVMAEKADSHSASSTDAEAAGVGAPKPKATAEHLEFYADRTTGYSSNLRAVQEAQGFKPADGRLVVDPEEAKIEYGEEIASKLKTNHDGTKILWPQPSDDPNDPQNWSARKKNIQLLILTMASFVPDFCSGLGIASLFDLARSFDTTTEEINSLTSNWSIFLLGPGGIAAVFLIKRFGRLPILFWSQLIGLGFLIGCACAPNLSTFAAMRCLNAFFSCVGLWTVCDLFPFHLQARKLNLWTMGFIVSPFVSPFLLGFMVATTNFKDVYLVGVAYVAVVVLLITFFMEETMYDREVVPFPERPTTGLRYRIETLLGITGVKMAKYRCTWWESISSVFDLVWRPHMLLMLIYVGITFGFGIGINVTQAVFLGSPPPLGYGYSEYATAAGYATPIVAVILGELCGRYLNDWLADRLIKRNSGVFLAEMRLWSCYFAIPFFVVGFCLLGVSFEKKLNIAGVIFGWGLAEFAILINTVAVYAYLNNCFPTRQGEVSALINLARTLGGFAVPYYQVPWATSPSGGPMKVFGMEAGVGAALFVLIIPALQVFGGRLRERFSVKH</sequence>
<keyword evidence="3 6" id="KW-1133">Transmembrane helix</keyword>
<feature type="transmembrane region" description="Helical" evidence="6">
    <location>
        <begin position="345"/>
        <end position="368"/>
    </location>
</feature>
<feature type="transmembrane region" description="Helical" evidence="6">
    <location>
        <begin position="182"/>
        <end position="208"/>
    </location>
</feature>
<dbReference type="Gene3D" id="1.20.1250.20">
    <property type="entry name" value="MFS general substrate transporter like domains"/>
    <property type="match status" value="1"/>
</dbReference>
<keyword evidence="2 6" id="KW-0812">Transmembrane</keyword>
<dbReference type="GO" id="GO:0005886">
    <property type="term" value="C:plasma membrane"/>
    <property type="evidence" value="ECO:0007669"/>
    <property type="project" value="TreeGrafter"/>
</dbReference>